<organism evidence="1 2">
    <name type="scientific">Paenibacillus chibensis</name>
    <dbReference type="NCBI Taxonomy" id="59846"/>
    <lineage>
        <taxon>Bacteria</taxon>
        <taxon>Bacillati</taxon>
        <taxon>Bacillota</taxon>
        <taxon>Bacilli</taxon>
        <taxon>Bacillales</taxon>
        <taxon>Paenibacillaceae</taxon>
        <taxon>Paenibacillus</taxon>
    </lineage>
</organism>
<dbReference type="RefSeq" id="WP_328279242.1">
    <property type="nucleotide sequence ID" value="NZ_JARTLD010000037.1"/>
</dbReference>
<protein>
    <recommendedName>
        <fullName evidence="3">Uracil DNA glycosylase superfamily protein</fullName>
    </recommendedName>
</protein>
<reference evidence="1 2" key="1">
    <citation type="submission" date="2023-03" db="EMBL/GenBank/DDBJ databases">
        <title>Bacillus Genome Sequencing.</title>
        <authorList>
            <person name="Dunlap C."/>
        </authorList>
    </citation>
    <scope>NUCLEOTIDE SEQUENCE [LARGE SCALE GENOMIC DNA]</scope>
    <source>
        <strain evidence="1 2">NRS-52</strain>
    </source>
</reference>
<sequence>MNPRSGAAASDTREGGNALAISSLFSNYKPALLRLPQDAELTKTELLTEAFRMASEGRIAMYYAPHNEWINRSAQVAIVGITPGWTQMKAAYESAVAGLAAGLPDEEICRRAKRTAGFAGPMRQHLTAMLDKLGLPERLGIRSSAELFREKALLLHTTSLLKYPVFVQERNYTGANPDMSASPLLWGQALAFLEELRELPDVLLIPLGRSVERVLCRMAEEGRIHEARILRGFPHPSGANGHRERQFAAQQDAMRAKLRAFYGR</sequence>
<accession>A0ABU6PV17</accession>
<evidence type="ECO:0000313" key="1">
    <source>
        <dbReference type="EMBL" id="MED5018735.1"/>
    </source>
</evidence>
<dbReference type="EMBL" id="JARTLD010000037">
    <property type="protein sequence ID" value="MED5018735.1"/>
    <property type="molecule type" value="Genomic_DNA"/>
</dbReference>
<proteinExistence type="predicted"/>
<name>A0ABU6PV17_9BACL</name>
<evidence type="ECO:0000313" key="2">
    <source>
        <dbReference type="Proteomes" id="UP001343257"/>
    </source>
</evidence>
<gene>
    <name evidence="1" type="ORF">P9847_15610</name>
</gene>
<dbReference type="Proteomes" id="UP001343257">
    <property type="component" value="Unassembled WGS sequence"/>
</dbReference>
<evidence type="ECO:0008006" key="3">
    <source>
        <dbReference type="Google" id="ProtNLM"/>
    </source>
</evidence>
<keyword evidence="2" id="KW-1185">Reference proteome</keyword>
<comment type="caution">
    <text evidence="1">The sequence shown here is derived from an EMBL/GenBank/DDBJ whole genome shotgun (WGS) entry which is preliminary data.</text>
</comment>